<dbReference type="OrthoDB" id="7871457at2759"/>
<evidence type="ECO:0000313" key="9">
    <source>
        <dbReference type="EMBL" id="KAJ8034846.1"/>
    </source>
</evidence>
<evidence type="ECO:0000259" key="8">
    <source>
        <dbReference type="PROSITE" id="PS51406"/>
    </source>
</evidence>
<gene>
    <name evidence="9" type="ORF">HOLleu_21854</name>
</gene>
<dbReference type="PANTHER" id="PTHR47221">
    <property type="entry name" value="FIBRINOGEN ALPHA CHAIN"/>
    <property type="match status" value="1"/>
</dbReference>
<dbReference type="GO" id="GO:0005576">
    <property type="term" value="C:extracellular region"/>
    <property type="evidence" value="ECO:0007669"/>
    <property type="project" value="UniProtKB-SubCell"/>
</dbReference>
<proteinExistence type="predicted"/>
<evidence type="ECO:0000256" key="4">
    <source>
        <dbReference type="ARBA" id="ARBA00023054"/>
    </source>
</evidence>
<sequence>MTLRQQWSSSGRAREGTCPHDNLAVSPQNSQESISRLTEGNFIRFAFIVIQRRIDGSVNFNRSWKEYKQGFGFLSSEFWIGNDKLSYLTNQKRYELRIDMSNYEGSVFYVAYSMFRLSDEWSGYSLTKLGSYIGPAGKYRFASFSM</sequence>
<keyword evidence="10" id="KW-1185">Reference proteome</keyword>
<dbReference type="Pfam" id="PF00147">
    <property type="entry name" value="Fibrinogen_C"/>
    <property type="match status" value="1"/>
</dbReference>
<dbReference type="SMART" id="SM00186">
    <property type="entry name" value="FBG"/>
    <property type="match status" value="1"/>
</dbReference>
<evidence type="ECO:0000256" key="6">
    <source>
        <dbReference type="ARBA" id="ARBA00023180"/>
    </source>
</evidence>
<dbReference type="InterPro" id="IPR014716">
    <property type="entry name" value="Fibrinogen_a/b/g_C_1"/>
</dbReference>
<dbReference type="Proteomes" id="UP001152320">
    <property type="component" value="Chromosome 10"/>
</dbReference>
<dbReference type="InterPro" id="IPR036056">
    <property type="entry name" value="Fibrinogen-like_C"/>
</dbReference>
<feature type="compositionally biased region" description="Polar residues" evidence="7">
    <location>
        <begin position="1"/>
        <end position="11"/>
    </location>
</feature>
<dbReference type="PANTHER" id="PTHR47221:SF6">
    <property type="entry name" value="FIBRINOGEN ALPHA CHAIN"/>
    <property type="match status" value="1"/>
</dbReference>
<evidence type="ECO:0000256" key="1">
    <source>
        <dbReference type="ARBA" id="ARBA00004613"/>
    </source>
</evidence>
<evidence type="ECO:0000256" key="7">
    <source>
        <dbReference type="SAM" id="MobiDB-lite"/>
    </source>
</evidence>
<evidence type="ECO:0000256" key="5">
    <source>
        <dbReference type="ARBA" id="ARBA00023157"/>
    </source>
</evidence>
<keyword evidence="3" id="KW-0732">Signal</keyword>
<evidence type="ECO:0000313" key="10">
    <source>
        <dbReference type="Proteomes" id="UP001152320"/>
    </source>
</evidence>
<keyword evidence="4" id="KW-0175">Coiled coil</keyword>
<reference evidence="9" key="1">
    <citation type="submission" date="2021-10" db="EMBL/GenBank/DDBJ databases">
        <title>Tropical sea cucumber genome reveals ecological adaptation and Cuvierian tubules defense mechanism.</title>
        <authorList>
            <person name="Chen T."/>
        </authorList>
    </citation>
    <scope>NUCLEOTIDE SEQUENCE</scope>
    <source>
        <strain evidence="9">Nanhai2018</strain>
        <tissue evidence="9">Muscle</tissue>
    </source>
</reference>
<evidence type="ECO:0000256" key="2">
    <source>
        <dbReference type="ARBA" id="ARBA00022525"/>
    </source>
</evidence>
<dbReference type="AlphaFoldDB" id="A0A9Q1H739"/>
<dbReference type="EMBL" id="JAIZAY010000010">
    <property type="protein sequence ID" value="KAJ8034846.1"/>
    <property type="molecule type" value="Genomic_DNA"/>
</dbReference>
<dbReference type="PROSITE" id="PS51406">
    <property type="entry name" value="FIBRINOGEN_C_2"/>
    <property type="match status" value="1"/>
</dbReference>
<dbReference type="Gene3D" id="3.90.215.10">
    <property type="entry name" value="Gamma Fibrinogen, chain A, domain 1"/>
    <property type="match status" value="1"/>
</dbReference>
<dbReference type="InterPro" id="IPR037579">
    <property type="entry name" value="FIB_ANG-like"/>
</dbReference>
<organism evidence="9 10">
    <name type="scientific">Holothuria leucospilota</name>
    <name type="common">Black long sea cucumber</name>
    <name type="synonym">Mertensiothuria leucospilota</name>
    <dbReference type="NCBI Taxonomy" id="206669"/>
    <lineage>
        <taxon>Eukaryota</taxon>
        <taxon>Metazoa</taxon>
        <taxon>Echinodermata</taxon>
        <taxon>Eleutherozoa</taxon>
        <taxon>Echinozoa</taxon>
        <taxon>Holothuroidea</taxon>
        <taxon>Aspidochirotacea</taxon>
        <taxon>Aspidochirotida</taxon>
        <taxon>Holothuriidae</taxon>
        <taxon>Holothuria</taxon>
    </lineage>
</organism>
<feature type="region of interest" description="Disordered" evidence="7">
    <location>
        <begin position="1"/>
        <end position="26"/>
    </location>
</feature>
<dbReference type="InterPro" id="IPR002181">
    <property type="entry name" value="Fibrinogen_a/b/g_C_dom"/>
</dbReference>
<evidence type="ECO:0000256" key="3">
    <source>
        <dbReference type="ARBA" id="ARBA00022729"/>
    </source>
</evidence>
<accession>A0A9Q1H739</accession>
<keyword evidence="2" id="KW-0964">Secreted</keyword>
<comment type="subcellular location">
    <subcellularLocation>
        <location evidence="1">Secreted</location>
    </subcellularLocation>
</comment>
<name>A0A9Q1H739_HOLLE</name>
<comment type="caution">
    <text evidence="9">The sequence shown here is derived from an EMBL/GenBank/DDBJ whole genome shotgun (WGS) entry which is preliminary data.</text>
</comment>
<keyword evidence="6" id="KW-0325">Glycoprotein</keyword>
<keyword evidence="5" id="KW-1015">Disulfide bond</keyword>
<feature type="domain" description="Fibrinogen C-terminal" evidence="8">
    <location>
        <begin position="1"/>
        <end position="146"/>
    </location>
</feature>
<protein>
    <submittedName>
        <fullName evidence="9">Fibrinogen-like protein A</fullName>
    </submittedName>
</protein>
<dbReference type="SUPFAM" id="SSF56496">
    <property type="entry name" value="Fibrinogen C-terminal domain-like"/>
    <property type="match status" value="1"/>
</dbReference>